<dbReference type="PANTHER" id="PTHR11604:SF28">
    <property type="entry name" value="PROFILIN-RELATED"/>
    <property type="match status" value="1"/>
</dbReference>
<evidence type="ECO:0000313" key="3">
    <source>
        <dbReference type="EMBL" id="KAK5578289.1"/>
    </source>
</evidence>
<dbReference type="SUPFAM" id="SSF55770">
    <property type="entry name" value="Profilin (actin-binding protein)"/>
    <property type="match status" value="1"/>
</dbReference>
<comment type="function">
    <text evidence="2">Binds to actin and affects the structure of the cytoskeleton. At high concentrations, profilin prevents the polymerization of actin, whereas it enhances it at low concentrations. By binding to PIP2, it inhibits the formation of IP3 and DG.</text>
</comment>
<dbReference type="PANTHER" id="PTHR11604">
    <property type="entry name" value="PROFILIN"/>
    <property type="match status" value="1"/>
</dbReference>
<evidence type="ECO:0008006" key="5">
    <source>
        <dbReference type="Google" id="ProtNLM"/>
    </source>
</evidence>
<organism evidence="3 4">
    <name type="scientific">Dictyostelium firmibasis</name>
    <dbReference type="NCBI Taxonomy" id="79012"/>
    <lineage>
        <taxon>Eukaryota</taxon>
        <taxon>Amoebozoa</taxon>
        <taxon>Evosea</taxon>
        <taxon>Eumycetozoa</taxon>
        <taxon>Dictyostelia</taxon>
        <taxon>Dictyosteliales</taxon>
        <taxon>Dictyosteliaceae</taxon>
        <taxon>Dictyostelium</taxon>
    </lineage>
</organism>
<reference evidence="3 4" key="1">
    <citation type="submission" date="2023-11" db="EMBL/GenBank/DDBJ databases">
        <title>Dfirmibasis_genome.</title>
        <authorList>
            <person name="Edelbroek B."/>
            <person name="Kjellin J."/>
            <person name="Jerlstrom-Hultqvist J."/>
            <person name="Soderbom F."/>
        </authorList>
    </citation>
    <scope>NUCLEOTIDE SEQUENCE [LARGE SCALE GENOMIC DNA]</scope>
    <source>
        <strain evidence="3 4">TNS-C-14</strain>
    </source>
</reference>
<dbReference type="InterPro" id="IPR036140">
    <property type="entry name" value="PFN_sf"/>
</dbReference>
<evidence type="ECO:0000256" key="1">
    <source>
        <dbReference type="ARBA" id="ARBA00010058"/>
    </source>
</evidence>
<dbReference type="GO" id="GO:0005938">
    <property type="term" value="C:cell cortex"/>
    <property type="evidence" value="ECO:0007669"/>
    <property type="project" value="TreeGrafter"/>
</dbReference>
<dbReference type="EMBL" id="JAVFKY010000004">
    <property type="protein sequence ID" value="KAK5578289.1"/>
    <property type="molecule type" value="Genomic_DNA"/>
</dbReference>
<dbReference type="AlphaFoldDB" id="A0AAN7TRU5"/>
<gene>
    <name evidence="3" type="ORF">RB653_003245</name>
</gene>
<dbReference type="InterPro" id="IPR048278">
    <property type="entry name" value="PFN"/>
</dbReference>
<dbReference type="InterPro" id="IPR005455">
    <property type="entry name" value="PFN_euk"/>
</dbReference>
<comment type="caution">
    <text evidence="3">The sequence shown here is derived from an EMBL/GenBank/DDBJ whole genome shotgun (WGS) entry which is preliminary data.</text>
</comment>
<dbReference type="GO" id="GO:0003785">
    <property type="term" value="F:actin monomer binding"/>
    <property type="evidence" value="ECO:0007669"/>
    <property type="project" value="TreeGrafter"/>
</dbReference>
<dbReference type="Gene3D" id="3.30.450.30">
    <property type="entry name" value="Dynein light chain 2a, cytoplasmic"/>
    <property type="match status" value="1"/>
</dbReference>
<protein>
    <recommendedName>
        <fullName evidence="5">Profilin</fullName>
    </recommendedName>
</protein>
<comment type="similarity">
    <text evidence="1">Belongs to the profilin family.</text>
</comment>
<sequence length="155" mass="17331">MLSKEEEEGVKARFENYIKKIINGSFLKGGIIDIDTGDLLCSSKDFNVCYVEYQEILNILNGSALIGFLLNGDRYYVTTSDDIRIHGKTALKSSGSTSTINGLQSVIIRRTKEKCVIGVFNENLTQESAEKTIEEIIDDITKLNKNENISNLIEE</sequence>
<name>A0AAN7TRU5_9MYCE</name>
<evidence type="ECO:0000313" key="4">
    <source>
        <dbReference type="Proteomes" id="UP001344447"/>
    </source>
</evidence>
<accession>A0AAN7TRU5</accession>
<dbReference type="Proteomes" id="UP001344447">
    <property type="component" value="Unassembled WGS sequence"/>
</dbReference>
<evidence type="ECO:0000256" key="2">
    <source>
        <dbReference type="ARBA" id="ARBA00025549"/>
    </source>
</evidence>
<keyword evidence="4" id="KW-1185">Reference proteome</keyword>
<proteinExistence type="inferred from homology"/>
<dbReference type="Pfam" id="PF00235">
    <property type="entry name" value="Profilin"/>
    <property type="match status" value="1"/>
</dbReference>